<keyword evidence="3" id="KW-1185">Reference proteome</keyword>
<comment type="caution">
    <text evidence="2">The sequence shown here is derived from an EMBL/GenBank/DDBJ whole genome shotgun (WGS) entry which is preliminary data.</text>
</comment>
<reference evidence="2 3" key="1">
    <citation type="journal article" date="2019" name="Commun. Biol.">
        <title>The bagworm genome reveals a unique fibroin gene that provides high tensile strength.</title>
        <authorList>
            <person name="Kono N."/>
            <person name="Nakamura H."/>
            <person name="Ohtoshi R."/>
            <person name="Tomita M."/>
            <person name="Numata K."/>
            <person name="Arakawa K."/>
        </authorList>
    </citation>
    <scope>NUCLEOTIDE SEQUENCE [LARGE SCALE GENOMIC DNA]</scope>
</reference>
<accession>A0A4C1Y105</accession>
<evidence type="ECO:0000313" key="2">
    <source>
        <dbReference type="EMBL" id="GBP68227.1"/>
    </source>
</evidence>
<dbReference type="Proteomes" id="UP000299102">
    <property type="component" value="Unassembled WGS sequence"/>
</dbReference>
<organism evidence="2 3">
    <name type="scientific">Eumeta variegata</name>
    <name type="common">Bagworm moth</name>
    <name type="synonym">Eumeta japonica</name>
    <dbReference type="NCBI Taxonomy" id="151549"/>
    <lineage>
        <taxon>Eukaryota</taxon>
        <taxon>Metazoa</taxon>
        <taxon>Ecdysozoa</taxon>
        <taxon>Arthropoda</taxon>
        <taxon>Hexapoda</taxon>
        <taxon>Insecta</taxon>
        <taxon>Pterygota</taxon>
        <taxon>Neoptera</taxon>
        <taxon>Endopterygota</taxon>
        <taxon>Lepidoptera</taxon>
        <taxon>Glossata</taxon>
        <taxon>Ditrysia</taxon>
        <taxon>Tineoidea</taxon>
        <taxon>Psychidae</taxon>
        <taxon>Oiketicinae</taxon>
        <taxon>Eumeta</taxon>
    </lineage>
</organism>
<evidence type="ECO:0000256" key="1">
    <source>
        <dbReference type="SAM" id="MobiDB-lite"/>
    </source>
</evidence>
<dbReference type="AlphaFoldDB" id="A0A4C1Y105"/>
<proteinExistence type="predicted"/>
<evidence type="ECO:0000313" key="3">
    <source>
        <dbReference type="Proteomes" id="UP000299102"/>
    </source>
</evidence>
<dbReference type="EMBL" id="BGZK01001004">
    <property type="protein sequence ID" value="GBP68227.1"/>
    <property type="molecule type" value="Genomic_DNA"/>
</dbReference>
<protein>
    <submittedName>
        <fullName evidence="2">Uncharacterized protein</fullName>
    </submittedName>
</protein>
<feature type="region of interest" description="Disordered" evidence="1">
    <location>
        <begin position="121"/>
        <end position="180"/>
    </location>
</feature>
<name>A0A4C1Y105_EUMVA</name>
<sequence>MTQARRCALPVLVVARHTSAHTTHTDEDTDHWAHTALTERCSATVRSGDRTTTDWKFGLPFLIWSQPLGNQSKMGDLPDDMGQPSTNVLSSLLVPPSRTSFVTVCDATIMSCSEDEINKTKRLSEKRARKERHRSNPKLNITASPQPPSLNDVLSLPHLSNVSPIQPSPAVPDTTSPSTKNVARLEYNNNNRDPLVIHCQMIKGSPFLRGSRLHCGFGGLRSDIKNLVL</sequence>
<gene>
    <name evidence="2" type="ORF">EVAR_50372_1</name>
</gene>